<protein>
    <recommendedName>
        <fullName evidence="2">SH2 domain-containing protein</fullName>
    </recommendedName>
</protein>
<dbReference type="GO" id="GO:0007165">
    <property type="term" value="P:signal transduction"/>
    <property type="evidence" value="ECO:0007669"/>
    <property type="project" value="InterPro"/>
</dbReference>
<feature type="domain" description="SH2" evidence="2">
    <location>
        <begin position="18"/>
        <end position="60"/>
    </location>
</feature>
<keyword evidence="1" id="KW-0727">SH2 domain</keyword>
<dbReference type="Pfam" id="PF00017">
    <property type="entry name" value="SH2"/>
    <property type="match status" value="1"/>
</dbReference>
<dbReference type="SUPFAM" id="SSF55550">
    <property type="entry name" value="SH2 domain"/>
    <property type="match status" value="1"/>
</dbReference>
<dbReference type="AlphaFoldDB" id="A0A8C6CA44"/>
<evidence type="ECO:0000313" key="3">
    <source>
        <dbReference type="Ensembl" id="ENSMMNP00015028589.1"/>
    </source>
</evidence>
<name>A0A8C6CA44_MONMO</name>
<dbReference type="Proteomes" id="UP000694561">
    <property type="component" value="Unplaced"/>
</dbReference>
<dbReference type="GeneTree" id="ENSGT01050000244905"/>
<dbReference type="GO" id="GO:0003700">
    <property type="term" value="F:DNA-binding transcription factor activity"/>
    <property type="evidence" value="ECO:0007669"/>
    <property type="project" value="InterPro"/>
</dbReference>
<dbReference type="Ensembl" id="ENSMMNT00015031425.1">
    <property type="protein sequence ID" value="ENSMMNP00015028589.1"/>
    <property type="gene ID" value="ENSMMNG00015020858.1"/>
</dbReference>
<dbReference type="PANTHER" id="PTHR11801">
    <property type="entry name" value="SIGNAL TRANSDUCER AND ACTIVATOR OF TRANSCRIPTION"/>
    <property type="match status" value="1"/>
</dbReference>
<dbReference type="InterPro" id="IPR000980">
    <property type="entry name" value="SH2"/>
</dbReference>
<dbReference type="InterPro" id="IPR001217">
    <property type="entry name" value="STAT"/>
</dbReference>
<evidence type="ECO:0000259" key="2">
    <source>
        <dbReference type="Pfam" id="PF00017"/>
    </source>
</evidence>
<reference evidence="3" key="2">
    <citation type="submission" date="2025-09" db="UniProtKB">
        <authorList>
            <consortium name="Ensembl"/>
        </authorList>
    </citation>
    <scope>IDENTIFICATION</scope>
</reference>
<accession>A0A8C6CA44</accession>
<reference evidence="3" key="1">
    <citation type="submission" date="2025-08" db="UniProtKB">
        <authorList>
            <consortium name="Ensembl"/>
        </authorList>
    </citation>
    <scope>IDENTIFICATION</scope>
</reference>
<keyword evidence="4" id="KW-1185">Reference proteome</keyword>
<dbReference type="Gene3D" id="3.30.505.10">
    <property type="entry name" value="SH2 domain"/>
    <property type="match status" value="1"/>
</dbReference>
<organism evidence="3 4">
    <name type="scientific">Monodon monoceros</name>
    <name type="common">Narwhal</name>
    <name type="synonym">Ceratodon monodon</name>
    <dbReference type="NCBI Taxonomy" id="40151"/>
    <lineage>
        <taxon>Eukaryota</taxon>
        <taxon>Metazoa</taxon>
        <taxon>Chordata</taxon>
        <taxon>Craniata</taxon>
        <taxon>Vertebrata</taxon>
        <taxon>Euteleostomi</taxon>
        <taxon>Mammalia</taxon>
        <taxon>Eutheria</taxon>
        <taxon>Laurasiatheria</taxon>
        <taxon>Artiodactyla</taxon>
        <taxon>Whippomorpha</taxon>
        <taxon>Cetacea</taxon>
        <taxon>Odontoceti</taxon>
        <taxon>Monodontidae</taxon>
        <taxon>Monodon</taxon>
    </lineage>
</organism>
<sequence length="221" mass="24958">ISVLYISSFPCSIFRHIIGFVSKGKEQLLLKDKMPGNILLRFNENHLGGITFSWVDHSENDIQSLLFIHVKLVLSLLSALPFADIFRDYEVIMAENIPENPLKYLYPDIPKDEDFSKHYSSQSCRGWISPWPWEPLSHGSFGFLLLKAGVPHSSSDLLPTSPGVYAVLRVPQQLKMQYVSFLSVAVKGISGEAKMVCESKGVKICLRLDSHPLRYLTGCFR</sequence>
<proteinExistence type="predicted"/>
<dbReference type="InterPro" id="IPR036860">
    <property type="entry name" value="SH2_dom_sf"/>
</dbReference>
<evidence type="ECO:0000256" key="1">
    <source>
        <dbReference type="ARBA" id="ARBA00022999"/>
    </source>
</evidence>
<dbReference type="FunFam" id="3.30.505.10:FF:000003">
    <property type="entry name" value="Signal transducer and activator of transcription"/>
    <property type="match status" value="1"/>
</dbReference>
<evidence type="ECO:0000313" key="4">
    <source>
        <dbReference type="Proteomes" id="UP000694561"/>
    </source>
</evidence>